<dbReference type="InterPro" id="IPR007077">
    <property type="entry name" value="TfoX_C"/>
</dbReference>
<dbReference type="InterPro" id="IPR007076">
    <property type="entry name" value="TfoX_N"/>
</dbReference>
<dbReference type="AlphaFoldDB" id="A0A1X0WBS6"/>
<dbReference type="InterPro" id="IPR026256">
    <property type="entry name" value="TfoX-like_gammaprotbact"/>
</dbReference>
<dbReference type="GO" id="GO:0030420">
    <property type="term" value="P:establishment of competence for transformation"/>
    <property type="evidence" value="ECO:0007669"/>
    <property type="project" value="InterPro"/>
</dbReference>
<dbReference type="RefSeq" id="WP_017490505.1">
    <property type="nucleotide sequence ID" value="NZ_CAUQAZ010000023.1"/>
</dbReference>
<proteinExistence type="predicted"/>
<feature type="domain" description="TfoX C-terminal" evidence="2">
    <location>
        <begin position="118"/>
        <end position="195"/>
    </location>
</feature>
<comment type="caution">
    <text evidence="3">The sequence shown here is derived from an EMBL/GenBank/DDBJ whole genome shotgun (WGS) entry which is preliminary data.</text>
</comment>
<accession>A0A1X0WBS6</accession>
<keyword evidence="4" id="KW-1185">Reference proteome</keyword>
<dbReference type="GeneID" id="93566825"/>
<dbReference type="Gene3D" id="1.10.150.20">
    <property type="entry name" value="5' to 3' exonuclease, C-terminal subdomain"/>
    <property type="match status" value="1"/>
</dbReference>
<dbReference type="PANTHER" id="PTHR36121">
    <property type="entry name" value="PROTEIN SXY"/>
    <property type="match status" value="1"/>
</dbReference>
<dbReference type="PIRSF" id="PIRSF028788">
    <property type="entry name" value="TfoX_Sxy"/>
    <property type="match status" value="1"/>
</dbReference>
<evidence type="ECO:0000259" key="2">
    <source>
        <dbReference type="Pfam" id="PF04994"/>
    </source>
</evidence>
<feature type="domain" description="TfoX N-terminal" evidence="1">
    <location>
        <begin position="15"/>
        <end position="104"/>
    </location>
</feature>
<evidence type="ECO:0000313" key="4">
    <source>
        <dbReference type="Proteomes" id="UP000192536"/>
    </source>
</evidence>
<evidence type="ECO:0000259" key="1">
    <source>
        <dbReference type="Pfam" id="PF04993"/>
    </source>
</evidence>
<dbReference type="PANTHER" id="PTHR36121:SF1">
    <property type="entry name" value="PROTEIN SXY"/>
    <property type="match status" value="1"/>
</dbReference>
<dbReference type="Gene3D" id="3.30.1460.30">
    <property type="entry name" value="YgaC/TfoX-N like chaperone"/>
    <property type="match status" value="1"/>
</dbReference>
<reference evidence="3 4" key="1">
    <citation type="journal article" date="2017" name="Int. J. Syst. Evol. Microbiol.">
        <title>Rouxiella badensis sp. nov. and Rouxiella silvae sp. nov. isolated from peat bog soil in Germany and emendation of the genus description.</title>
        <authorList>
            <person name="Le Fleche-Mateos A."/>
            <person name="Kugler J.H."/>
            <person name="Hansen S.H."/>
            <person name="Syldatk C."/>
            <person name="Hausmann R."/>
            <person name="Lomprez F."/>
            <person name="Vandenbogaert M."/>
            <person name="Manuguerra J.C."/>
            <person name="Grimont P.A."/>
        </authorList>
    </citation>
    <scope>NUCLEOTIDE SEQUENCE [LARGE SCALE GENOMIC DNA]</scope>
    <source>
        <strain evidence="3 4">DSM 100043</strain>
    </source>
</reference>
<protein>
    <submittedName>
        <fullName evidence="3">Competence protein</fullName>
    </submittedName>
</protein>
<dbReference type="STRING" id="1646377.BS640_17240"/>
<organism evidence="3 4">
    <name type="scientific">Rouxiella badensis</name>
    <dbReference type="NCBI Taxonomy" id="1646377"/>
    <lineage>
        <taxon>Bacteria</taxon>
        <taxon>Pseudomonadati</taxon>
        <taxon>Pseudomonadota</taxon>
        <taxon>Gammaproteobacteria</taxon>
        <taxon>Enterobacterales</taxon>
        <taxon>Yersiniaceae</taxon>
        <taxon>Rouxiella</taxon>
    </lineage>
</organism>
<gene>
    <name evidence="3" type="ORF">BS640_17240</name>
</gene>
<dbReference type="InterPro" id="IPR047525">
    <property type="entry name" value="TfoX-like"/>
</dbReference>
<dbReference type="EMBL" id="MRWE01000032">
    <property type="protein sequence ID" value="ORJ24250.1"/>
    <property type="molecule type" value="Genomic_DNA"/>
</dbReference>
<name>A0A1X0WBS6_9GAMM</name>
<dbReference type="Proteomes" id="UP000192536">
    <property type="component" value="Unassembled WGS sequence"/>
</dbReference>
<evidence type="ECO:0000313" key="3">
    <source>
        <dbReference type="EMBL" id="ORJ24250.1"/>
    </source>
</evidence>
<dbReference type="Pfam" id="PF04994">
    <property type="entry name" value="TfoX_C"/>
    <property type="match status" value="1"/>
</dbReference>
<dbReference type="Pfam" id="PF04993">
    <property type="entry name" value="TfoX_N"/>
    <property type="match status" value="1"/>
</dbReference>
<dbReference type="SUPFAM" id="SSF159894">
    <property type="entry name" value="YgaC/TfoX-N like"/>
    <property type="match status" value="1"/>
</dbReference>
<sequence length="208" mass="23755">MLNETKKKIAQSIALLSPLGVIHSRPQFGGYSLSYGDAMFALVADGELYLRATNENEEIMRQMAMRQFVYHKRGIEILLRYFQVGESLWQQPERLIKLANDAIRGMQIEKAAKKNDPRRLKDLPNINLSMERMLWQIGVKNSAELRMQGAIKTYVKLCSVKKVPGILTLFALEGAILGYHMSVLPVPSRARLTDWFNIFTQEEQGIRA</sequence>